<dbReference type="Pfam" id="PF00625">
    <property type="entry name" value="Guanylate_kin"/>
    <property type="match status" value="1"/>
</dbReference>
<evidence type="ECO:0000259" key="14">
    <source>
        <dbReference type="PROSITE" id="PS50052"/>
    </source>
</evidence>
<dbReference type="PANTHER" id="PTHR23117:SF13">
    <property type="entry name" value="GUANYLATE KINASE"/>
    <property type="match status" value="1"/>
</dbReference>
<evidence type="ECO:0000313" key="15">
    <source>
        <dbReference type="EMBL" id="HIP98027.1"/>
    </source>
</evidence>
<gene>
    <name evidence="13" type="primary">gmk</name>
    <name evidence="15" type="ORF">EYH37_01475</name>
</gene>
<dbReference type="InterPro" id="IPR017665">
    <property type="entry name" value="Guanylate_kinase"/>
</dbReference>
<evidence type="ECO:0000256" key="4">
    <source>
        <dbReference type="ARBA" id="ARBA00012961"/>
    </source>
</evidence>
<feature type="domain" description="Guanylate kinase-like" evidence="14">
    <location>
        <begin position="4"/>
        <end position="179"/>
    </location>
</feature>
<comment type="similarity">
    <text evidence="3 13">Belongs to the guanylate kinase family.</text>
</comment>
<dbReference type="GO" id="GO:0004385">
    <property type="term" value="F:GMP kinase activity"/>
    <property type="evidence" value="ECO:0007669"/>
    <property type="project" value="UniProtKB-UniRule"/>
</dbReference>
<evidence type="ECO:0000256" key="11">
    <source>
        <dbReference type="ARBA" id="ARBA00030128"/>
    </source>
</evidence>
<dbReference type="GO" id="GO:0005829">
    <property type="term" value="C:cytosol"/>
    <property type="evidence" value="ECO:0007669"/>
    <property type="project" value="TreeGrafter"/>
</dbReference>
<dbReference type="PROSITE" id="PS50052">
    <property type="entry name" value="GUANYLATE_KINASE_2"/>
    <property type="match status" value="1"/>
</dbReference>
<evidence type="ECO:0000256" key="8">
    <source>
        <dbReference type="ARBA" id="ARBA00022741"/>
    </source>
</evidence>
<keyword evidence="10 13" id="KW-0067">ATP-binding</keyword>
<dbReference type="FunFam" id="3.30.63.10:FF:000005">
    <property type="entry name" value="Guanylate kinase"/>
    <property type="match status" value="1"/>
</dbReference>
<evidence type="ECO:0000256" key="1">
    <source>
        <dbReference type="ARBA" id="ARBA00003531"/>
    </source>
</evidence>
<dbReference type="PANTHER" id="PTHR23117">
    <property type="entry name" value="GUANYLATE KINASE-RELATED"/>
    <property type="match status" value="1"/>
</dbReference>
<evidence type="ECO:0000256" key="6">
    <source>
        <dbReference type="ARBA" id="ARBA00022490"/>
    </source>
</evidence>
<comment type="function">
    <text evidence="1 13">Essential for recycling GMP and indirectly, cGMP.</text>
</comment>
<dbReference type="CDD" id="cd00071">
    <property type="entry name" value="GMPK"/>
    <property type="match status" value="1"/>
</dbReference>
<dbReference type="SUPFAM" id="SSF52540">
    <property type="entry name" value="P-loop containing nucleoside triphosphate hydrolases"/>
    <property type="match status" value="1"/>
</dbReference>
<feature type="binding site" evidence="13">
    <location>
        <begin position="11"/>
        <end position="18"/>
    </location>
    <ligand>
        <name>ATP</name>
        <dbReference type="ChEBI" id="CHEBI:30616"/>
    </ligand>
</feature>
<evidence type="ECO:0000256" key="5">
    <source>
        <dbReference type="ARBA" id="ARBA00016296"/>
    </source>
</evidence>
<protein>
    <recommendedName>
        <fullName evidence="5 13">Guanylate kinase</fullName>
        <ecNumber evidence="4 13">2.7.4.8</ecNumber>
    </recommendedName>
    <alternativeName>
        <fullName evidence="11 13">GMP kinase</fullName>
    </alternativeName>
</protein>
<comment type="subcellular location">
    <subcellularLocation>
        <location evidence="2 13">Cytoplasm</location>
    </subcellularLocation>
</comment>
<dbReference type="InterPro" id="IPR008144">
    <property type="entry name" value="Guanylate_kin-like_dom"/>
</dbReference>
<evidence type="ECO:0000313" key="16">
    <source>
        <dbReference type="Proteomes" id="UP000606463"/>
    </source>
</evidence>
<evidence type="ECO:0000256" key="12">
    <source>
        <dbReference type="ARBA" id="ARBA00048594"/>
    </source>
</evidence>
<dbReference type="Gene3D" id="3.40.50.300">
    <property type="entry name" value="P-loop containing nucleotide triphosphate hydrolases"/>
    <property type="match status" value="1"/>
</dbReference>
<dbReference type="InterPro" id="IPR027417">
    <property type="entry name" value="P-loop_NTPase"/>
</dbReference>
<comment type="caution">
    <text evidence="15">The sequence shown here is derived from an EMBL/GenBank/DDBJ whole genome shotgun (WGS) entry which is preliminary data.</text>
</comment>
<keyword evidence="9 13" id="KW-0418">Kinase</keyword>
<evidence type="ECO:0000256" key="10">
    <source>
        <dbReference type="ARBA" id="ARBA00022840"/>
    </source>
</evidence>
<dbReference type="EC" id="2.7.4.8" evidence="4 13"/>
<dbReference type="HAMAP" id="MF_00328">
    <property type="entry name" value="Guanylate_kinase"/>
    <property type="match status" value="1"/>
</dbReference>
<keyword evidence="6 13" id="KW-0963">Cytoplasm</keyword>
<organism evidence="15 16">
    <name type="scientific">Aquifex aeolicus</name>
    <dbReference type="NCBI Taxonomy" id="63363"/>
    <lineage>
        <taxon>Bacteria</taxon>
        <taxon>Pseudomonadati</taxon>
        <taxon>Aquificota</taxon>
        <taxon>Aquificia</taxon>
        <taxon>Aquificales</taxon>
        <taxon>Aquificaceae</taxon>
        <taxon>Aquifex</taxon>
    </lineage>
</organism>
<dbReference type="Gene3D" id="3.30.63.10">
    <property type="entry name" value="Guanylate Kinase phosphate binding domain"/>
    <property type="match status" value="1"/>
</dbReference>
<dbReference type="SMART" id="SM00072">
    <property type="entry name" value="GuKc"/>
    <property type="match status" value="1"/>
</dbReference>
<dbReference type="InterPro" id="IPR020590">
    <property type="entry name" value="Guanylate_kinase_CS"/>
</dbReference>
<dbReference type="AlphaFoldDB" id="A0A9D0YPD6"/>
<dbReference type="NCBIfam" id="TIGR03263">
    <property type="entry name" value="guanyl_kin"/>
    <property type="match status" value="1"/>
</dbReference>
<evidence type="ECO:0000256" key="9">
    <source>
        <dbReference type="ARBA" id="ARBA00022777"/>
    </source>
</evidence>
<reference evidence="15" key="1">
    <citation type="journal article" date="2020" name="ISME J.">
        <title>Gammaproteobacteria mediating utilization of methyl-, sulfur- and petroleum organic compounds in deep ocean hydrothermal plumes.</title>
        <authorList>
            <person name="Zhou Z."/>
            <person name="Liu Y."/>
            <person name="Pan J."/>
            <person name="Cron B.R."/>
            <person name="Toner B.M."/>
            <person name="Anantharaman K."/>
            <person name="Breier J.A."/>
            <person name="Dick G.J."/>
            <person name="Li M."/>
        </authorList>
    </citation>
    <scope>NUCLEOTIDE SEQUENCE</scope>
    <source>
        <strain evidence="15">SZUA-1501</strain>
    </source>
</reference>
<sequence>MYGGFVYILSAPSGAGKTTVGNLLLREVPYLEKVITVTTRSPREGEKHGVDYYFLSEDEFLKKIEKGEFLEWARVYRYYYGTPKSEVERILSQGKDALLIIDVQGAFQVKEKFPNAVSIFLLPPSLGELKKRLTLRGEREIEERLEWAKKEIPCAKHFDYVVVNNVLEKAVEEIKSIMLSNRRKAAFVFNNENYQSLHLGEDILQVIKGEDCHGNKKV</sequence>
<dbReference type="Proteomes" id="UP000606463">
    <property type="component" value="Unassembled WGS sequence"/>
</dbReference>
<name>A0A9D0YPD6_AQUAO</name>
<dbReference type="PROSITE" id="PS00856">
    <property type="entry name" value="GUANYLATE_KINASE_1"/>
    <property type="match status" value="1"/>
</dbReference>
<evidence type="ECO:0000256" key="7">
    <source>
        <dbReference type="ARBA" id="ARBA00022679"/>
    </source>
</evidence>
<proteinExistence type="inferred from homology"/>
<dbReference type="InterPro" id="IPR008145">
    <property type="entry name" value="GK/Ca_channel_bsu"/>
</dbReference>
<keyword evidence="7 13" id="KW-0808">Transferase</keyword>
<dbReference type="EMBL" id="DQVE01000014">
    <property type="protein sequence ID" value="HIP98027.1"/>
    <property type="molecule type" value="Genomic_DNA"/>
</dbReference>
<evidence type="ECO:0000256" key="2">
    <source>
        <dbReference type="ARBA" id="ARBA00004496"/>
    </source>
</evidence>
<accession>A0A9D0YPD6</accession>
<dbReference type="GO" id="GO:0005524">
    <property type="term" value="F:ATP binding"/>
    <property type="evidence" value="ECO:0007669"/>
    <property type="project" value="UniProtKB-UniRule"/>
</dbReference>
<evidence type="ECO:0000256" key="3">
    <source>
        <dbReference type="ARBA" id="ARBA00005790"/>
    </source>
</evidence>
<evidence type="ECO:0000256" key="13">
    <source>
        <dbReference type="HAMAP-Rule" id="MF_00328"/>
    </source>
</evidence>
<keyword evidence="8 13" id="KW-0547">Nucleotide-binding</keyword>
<comment type="catalytic activity">
    <reaction evidence="12 13">
        <text>GMP + ATP = GDP + ADP</text>
        <dbReference type="Rhea" id="RHEA:20780"/>
        <dbReference type="ChEBI" id="CHEBI:30616"/>
        <dbReference type="ChEBI" id="CHEBI:58115"/>
        <dbReference type="ChEBI" id="CHEBI:58189"/>
        <dbReference type="ChEBI" id="CHEBI:456216"/>
        <dbReference type="EC" id="2.7.4.8"/>
    </reaction>
</comment>